<name>A0A1R0ZB55_9BACL</name>
<proteinExistence type="predicted"/>
<gene>
    <name evidence="2" type="ORF">BSK65_22930</name>
</gene>
<sequence length="267" mass="30734">MILSYDESLKQLGGYGKNTPTVNEDLYFNRRGYCQYCEKEIKVIHEKSILDISTLPGAGWYKIEKVWECDKCGWWEHVFDSYIDGENSWDMKDWSLTVNSAILKKFNVDAKDVPIKILSEYINKNPDKVHEIHHRKMEELVGDVFGEHYSCEVHHVGRTADGGKDLILVESDKTIIVQVKRRTLAGKTEGASSVRELIATTLLTDSRDCIFVTTADHFSEQAICEKNIALTKSIVDSYELYDRDKFLGVLDLVKKDAEKPWIRMLEM</sequence>
<dbReference type="RefSeq" id="WP_076286086.1">
    <property type="nucleotide sequence ID" value="NZ_MPTW01000016.1"/>
</dbReference>
<dbReference type="Pfam" id="PF04471">
    <property type="entry name" value="Mrr_cat"/>
    <property type="match status" value="1"/>
</dbReference>
<dbReference type="InterPro" id="IPR007560">
    <property type="entry name" value="Restrct_endonuc_IV_Mrr"/>
</dbReference>
<accession>A0A1R0ZB55</accession>
<comment type="caution">
    <text evidence="2">The sequence shown here is derived from an EMBL/GenBank/DDBJ whole genome shotgun (WGS) entry which is preliminary data.</text>
</comment>
<dbReference type="GO" id="GO:0003677">
    <property type="term" value="F:DNA binding"/>
    <property type="evidence" value="ECO:0007669"/>
    <property type="project" value="InterPro"/>
</dbReference>
<dbReference type="InterPro" id="IPR011856">
    <property type="entry name" value="tRNA_endonuc-like_dom_sf"/>
</dbReference>
<evidence type="ECO:0000313" key="3">
    <source>
        <dbReference type="Proteomes" id="UP000187425"/>
    </source>
</evidence>
<reference evidence="2 3" key="1">
    <citation type="submission" date="2016-11" db="EMBL/GenBank/DDBJ databases">
        <title>Paenibacillus species isolates.</title>
        <authorList>
            <person name="Beno S.M."/>
        </authorList>
    </citation>
    <scope>NUCLEOTIDE SEQUENCE [LARGE SCALE GENOMIC DNA]</scope>
    <source>
        <strain evidence="2 3">FSL H7-0443</strain>
    </source>
</reference>
<dbReference type="Proteomes" id="UP000187425">
    <property type="component" value="Unassembled WGS sequence"/>
</dbReference>
<evidence type="ECO:0000259" key="1">
    <source>
        <dbReference type="Pfam" id="PF04471"/>
    </source>
</evidence>
<dbReference type="AlphaFoldDB" id="A0A1R0ZB55"/>
<dbReference type="SUPFAM" id="SSF52980">
    <property type="entry name" value="Restriction endonuclease-like"/>
    <property type="match status" value="1"/>
</dbReference>
<dbReference type="EMBL" id="MPTW01000016">
    <property type="protein sequence ID" value="OME66037.1"/>
    <property type="molecule type" value="Genomic_DNA"/>
</dbReference>
<evidence type="ECO:0000313" key="2">
    <source>
        <dbReference type="EMBL" id="OME66037.1"/>
    </source>
</evidence>
<dbReference type="GO" id="GO:0009307">
    <property type="term" value="P:DNA restriction-modification system"/>
    <property type="evidence" value="ECO:0007669"/>
    <property type="project" value="InterPro"/>
</dbReference>
<dbReference type="Gene3D" id="3.40.1350.10">
    <property type="match status" value="1"/>
</dbReference>
<feature type="domain" description="Restriction endonuclease type IV Mrr" evidence="1">
    <location>
        <begin position="130"/>
        <end position="225"/>
    </location>
</feature>
<dbReference type="InterPro" id="IPR011335">
    <property type="entry name" value="Restrct_endonuc-II-like"/>
</dbReference>
<protein>
    <recommendedName>
        <fullName evidence="1">Restriction endonuclease type IV Mrr domain-containing protein</fullName>
    </recommendedName>
</protein>
<organism evidence="2 3">
    <name type="scientific">Paenibacillus odorifer</name>
    <dbReference type="NCBI Taxonomy" id="189426"/>
    <lineage>
        <taxon>Bacteria</taxon>
        <taxon>Bacillati</taxon>
        <taxon>Bacillota</taxon>
        <taxon>Bacilli</taxon>
        <taxon>Bacillales</taxon>
        <taxon>Paenibacillaceae</taxon>
        <taxon>Paenibacillus</taxon>
    </lineage>
</organism>
<dbReference type="GO" id="GO:0004519">
    <property type="term" value="F:endonuclease activity"/>
    <property type="evidence" value="ECO:0007669"/>
    <property type="project" value="InterPro"/>
</dbReference>